<dbReference type="PANTHER" id="PTHR36174">
    <property type="entry name" value="LIPID II:GLYCINE GLYCYLTRANSFERASE"/>
    <property type="match status" value="1"/>
</dbReference>
<dbReference type="InterPro" id="IPR050644">
    <property type="entry name" value="PG_Glycine_Bridge_Synth"/>
</dbReference>
<evidence type="ECO:0000313" key="8">
    <source>
        <dbReference type="EMBL" id="TSC93273.1"/>
    </source>
</evidence>
<name>A0A554LK83_9BACT</name>
<evidence type="ECO:0000259" key="7">
    <source>
        <dbReference type="Pfam" id="PF13480"/>
    </source>
</evidence>
<dbReference type="GO" id="GO:0009252">
    <property type="term" value="P:peptidoglycan biosynthetic process"/>
    <property type="evidence" value="ECO:0007669"/>
    <property type="project" value="UniProtKB-KW"/>
</dbReference>
<dbReference type="PANTHER" id="PTHR36174:SF1">
    <property type="entry name" value="LIPID II:GLYCINE GLYCYLTRANSFERASE"/>
    <property type="match status" value="1"/>
</dbReference>
<dbReference type="Gene3D" id="3.40.630.30">
    <property type="match status" value="1"/>
</dbReference>
<dbReference type="InterPro" id="IPR016181">
    <property type="entry name" value="Acyl_CoA_acyltransferase"/>
</dbReference>
<protein>
    <submittedName>
        <fullName evidence="8">Methicillin resistance protein</fullName>
    </submittedName>
</protein>
<accession>A0A554LK83</accession>
<dbReference type="AlphaFoldDB" id="A0A554LK83"/>
<keyword evidence="4" id="KW-0573">Peptidoglycan synthesis</keyword>
<evidence type="ECO:0000256" key="5">
    <source>
        <dbReference type="ARBA" id="ARBA00023315"/>
    </source>
</evidence>
<evidence type="ECO:0000313" key="9">
    <source>
        <dbReference type="Proteomes" id="UP000315689"/>
    </source>
</evidence>
<dbReference type="PROSITE" id="PS51191">
    <property type="entry name" value="FEMABX"/>
    <property type="match status" value="1"/>
</dbReference>
<evidence type="ECO:0000256" key="6">
    <source>
        <dbReference type="ARBA" id="ARBA00023316"/>
    </source>
</evidence>
<sequence length="328" mass="37979">MNPFQNAMPASFLQSEKWEDFQKATGKPVFRIQNALIIKNDLPFGKSWLYVPRISAITDLDKFFCEVMSLSKKERAIFCKIEPENFPLEQKIISNVKQKLNVLTPAKAVQPTTTLRLDLSKSEDEILEQMKPKTRYNIRLALRNRVEVIQGKTIKQFWSLAQKTALRQEIKFHSKLYYEKMAQILADDLKIYYAAQGEKILAGALILQWGSVGYYLHGASDWSSRQLMASFALHWEIIKLVKKAGCRWYDFWGIAPAPGRGNAKSQNKKQEYEFDASHPWAGIARFKLGFAPQGKVIVYPLAIDLIFEPFWYNVYSVRGKFKFFKIEN</sequence>
<keyword evidence="5" id="KW-0012">Acyltransferase</keyword>
<dbReference type="InterPro" id="IPR038740">
    <property type="entry name" value="BioF2-like_GNAT_dom"/>
</dbReference>
<dbReference type="Pfam" id="PF13480">
    <property type="entry name" value="Acetyltransf_6"/>
    <property type="match status" value="1"/>
</dbReference>
<comment type="similarity">
    <text evidence="1">Belongs to the FemABX family.</text>
</comment>
<evidence type="ECO:0000256" key="1">
    <source>
        <dbReference type="ARBA" id="ARBA00009943"/>
    </source>
</evidence>
<evidence type="ECO:0000256" key="4">
    <source>
        <dbReference type="ARBA" id="ARBA00022984"/>
    </source>
</evidence>
<keyword evidence="3" id="KW-0133">Cell shape</keyword>
<keyword evidence="6" id="KW-0961">Cell wall biogenesis/degradation</keyword>
<organism evidence="8 9">
    <name type="scientific">Candidatus Berkelbacteria bacterium Licking1014_7</name>
    <dbReference type="NCBI Taxonomy" id="2017147"/>
    <lineage>
        <taxon>Bacteria</taxon>
        <taxon>Candidatus Berkelbacteria</taxon>
    </lineage>
</organism>
<dbReference type="GO" id="GO:0008360">
    <property type="term" value="P:regulation of cell shape"/>
    <property type="evidence" value="ECO:0007669"/>
    <property type="project" value="UniProtKB-KW"/>
</dbReference>
<dbReference type="EMBL" id="VMGK01000004">
    <property type="protein sequence ID" value="TSC93273.1"/>
    <property type="molecule type" value="Genomic_DNA"/>
</dbReference>
<feature type="domain" description="BioF2-like acetyltransferase" evidence="7">
    <location>
        <begin position="153"/>
        <end position="253"/>
    </location>
</feature>
<comment type="caution">
    <text evidence="8">The sequence shown here is derived from an EMBL/GenBank/DDBJ whole genome shotgun (WGS) entry which is preliminary data.</text>
</comment>
<dbReference type="GO" id="GO:0016755">
    <property type="term" value="F:aminoacyltransferase activity"/>
    <property type="evidence" value="ECO:0007669"/>
    <property type="project" value="InterPro"/>
</dbReference>
<dbReference type="Proteomes" id="UP000315689">
    <property type="component" value="Unassembled WGS sequence"/>
</dbReference>
<evidence type="ECO:0000256" key="2">
    <source>
        <dbReference type="ARBA" id="ARBA00022679"/>
    </source>
</evidence>
<gene>
    <name evidence="8" type="ORF">CEN89_177</name>
</gene>
<evidence type="ECO:0000256" key="3">
    <source>
        <dbReference type="ARBA" id="ARBA00022960"/>
    </source>
</evidence>
<dbReference type="InterPro" id="IPR003447">
    <property type="entry name" value="FEMABX"/>
</dbReference>
<dbReference type="SUPFAM" id="SSF55729">
    <property type="entry name" value="Acyl-CoA N-acyltransferases (Nat)"/>
    <property type="match status" value="2"/>
</dbReference>
<proteinExistence type="inferred from homology"/>
<reference evidence="8 9" key="1">
    <citation type="submission" date="2017-07" db="EMBL/GenBank/DDBJ databases">
        <title>Mechanisms for carbon and nitrogen cycling indicate functional differentiation within the Candidate Phyla Radiation.</title>
        <authorList>
            <person name="Danczak R.E."/>
            <person name="Johnston M.D."/>
            <person name="Kenah C."/>
            <person name="Slattery M."/>
            <person name="Wrighton K.C."/>
            <person name="Wilkins M.J."/>
        </authorList>
    </citation>
    <scope>NUCLEOTIDE SEQUENCE [LARGE SCALE GENOMIC DNA]</scope>
    <source>
        <strain evidence="8">Licking1014_7</strain>
    </source>
</reference>
<dbReference type="GO" id="GO:0071555">
    <property type="term" value="P:cell wall organization"/>
    <property type="evidence" value="ECO:0007669"/>
    <property type="project" value="UniProtKB-KW"/>
</dbReference>
<keyword evidence="2" id="KW-0808">Transferase</keyword>